<dbReference type="Gene3D" id="3.40.50.11190">
    <property type="match status" value="1"/>
</dbReference>
<evidence type="ECO:0000313" key="1">
    <source>
        <dbReference type="EMBL" id="CAG9705247.1"/>
    </source>
</evidence>
<accession>A0AA86JIW2</accession>
<organism evidence="1 2">
    <name type="scientific">Clostridium neonatale</name>
    <dbReference type="NCBI Taxonomy" id="137838"/>
    <lineage>
        <taxon>Bacteria</taxon>
        <taxon>Bacillati</taxon>
        <taxon>Bacillota</taxon>
        <taxon>Clostridia</taxon>
        <taxon>Eubacteriales</taxon>
        <taxon>Clostridiaceae</taxon>
        <taxon>Clostridium</taxon>
    </lineage>
</organism>
<gene>
    <name evidence="1" type="primary">pseG</name>
    <name evidence="1" type="ORF">CNEO_41733</name>
</gene>
<dbReference type="EMBL" id="CAKJVE010000004">
    <property type="protein sequence ID" value="CAG9705247.1"/>
    <property type="molecule type" value="Genomic_DNA"/>
</dbReference>
<dbReference type="Proteomes" id="UP000789738">
    <property type="component" value="Unassembled WGS sequence"/>
</dbReference>
<dbReference type="SUPFAM" id="SSF53756">
    <property type="entry name" value="UDP-Glycosyltransferase/glycogen phosphorylase"/>
    <property type="match status" value="1"/>
</dbReference>
<dbReference type="RefSeq" id="WP_210888387.1">
    <property type="nucleotide sequence ID" value="NZ_CAKJVE010000004.1"/>
</dbReference>
<evidence type="ECO:0000313" key="2">
    <source>
        <dbReference type="Proteomes" id="UP000789738"/>
    </source>
</evidence>
<comment type="caution">
    <text evidence="1">The sequence shown here is derived from an EMBL/GenBank/DDBJ whole genome shotgun (WGS) entry which is preliminary data.</text>
</comment>
<dbReference type="PANTHER" id="PTHR21015">
    <property type="entry name" value="UDP-N-ACETYLGLUCOSAMINE--N-ACETYLMURAMYL-(PENTAPEPTIDE) PYROPHOSPHORYL-UNDECAPRENOL N-ACETYLGLUCOSAMINE TRANSFERASE 1"/>
    <property type="match status" value="1"/>
</dbReference>
<dbReference type="AlphaFoldDB" id="A0AA86JIW2"/>
<dbReference type="PANTHER" id="PTHR21015:SF22">
    <property type="entry name" value="GLYCOSYLTRANSFERASE"/>
    <property type="match status" value="1"/>
</dbReference>
<proteinExistence type="predicted"/>
<dbReference type="NCBIfam" id="TIGR03590">
    <property type="entry name" value="PseG"/>
    <property type="match status" value="1"/>
</dbReference>
<dbReference type="Pfam" id="PF04101">
    <property type="entry name" value="Glyco_tran_28_C"/>
    <property type="match status" value="1"/>
</dbReference>
<name>A0AA86JIW2_9CLOT</name>
<dbReference type="InterPro" id="IPR020023">
    <property type="entry name" value="PseG"/>
</dbReference>
<dbReference type="GO" id="GO:0016758">
    <property type="term" value="F:hexosyltransferase activity"/>
    <property type="evidence" value="ECO:0007669"/>
    <property type="project" value="InterPro"/>
</dbReference>
<dbReference type="Gene3D" id="3.40.50.2000">
    <property type="entry name" value="Glycogen Phosphorylase B"/>
    <property type="match status" value="1"/>
</dbReference>
<protein>
    <submittedName>
        <fullName evidence="1">Pseudaminic acid biosynthesis-associated protein PseG</fullName>
    </submittedName>
</protein>
<sequence>MRIFIRADGGKSIGMGHIMRMLVLACQLRKKNQVIFICREDSNRKYEAGIKKIKENEFEVLKIEDEDVISDILVLQEEYKADILITDSYEVNEEYFNSLKPYFKLTGYVDDINKCYMNVDFIINQNINAKCLDYSKTTKGSTRMFLGPQYCMLREEFKIVRDEKQEKDNVEDILLTLGGMDDNNNTMKVLDNIKDLKQRIHVVLGNGFDENVKKQVYNLSKQYKNIYPYENANMSEIMKICDIAISACGSTIYELCAMHVPAIGVVIADNQRNVAELMKKERMILDIINVEQLEYDKFPELLQILINDNIVRQEIKNNSNNIVNLYGAERLAENIEKLCI</sequence>
<reference evidence="1" key="1">
    <citation type="submission" date="2021-10" db="EMBL/GenBank/DDBJ databases">
        <authorList>
            <person name="Mesa V."/>
        </authorList>
    </citation>
    <scope>NUCLEOTIDE SEQUENCE</scope>
    <source>
        <strain evidence="1">CC3_PB</strain>
    </source>
</reference>
<dbReference type="InterPro" id="IPR007235">
    <property type="entry name" value="Glyco_trans_28_C"/>
</dbReference>